<reference evidence="1" key="1">
    <citation type="submission" date="2023-04" db="EMBL/GenBank/DDBJ databases">
        <title>A chromosome-level genome assembly of the parasitoid wasp Eretmocerus hayati.</title>
        <authorList>
            <person name="Zhong Y."/>
            <person name="Liu S."/>
            <person name="Liu Y."/>
        </authorList>
    </citation>
    <scope>NUCLEOTIDE SEQUENCE</scope>
    <source>
        <strain evidence="1">ZJU_SS_LIU_2023</strain>
    </source>
</reference>
<dbReference type="EMBL" id="CM056741">
    <property type="protein sequence ID" value="KAJ8687419.1"/>
    <property type="molecule type" value="Genomic_DNA"/>
</dbReference>
<sequence length="199" mass="22548">MQLLGVSHLLLVIVLINILCNAAYADVNIVPRSEWQAKQPRHEPINLTTIPPNWVVISHTELTRGGGYCETKKECYPLLRNLQIFHRDQQGLNDIVYNFLVGGDGTVYEGRGWDIEGQHTKGYDSKSLGIAFIGDFESKSPREEQVNGVKNFLEYAVSQNKLTKDYKLIGQNQVPDEHTNSPGSKVSKIIKTWEHWTEV</sequence>
<gene>
    <name evidence="1" type="ORF">QAD02_023213</name>
</gene>
<keyword evidence="2" id="KW-1185">Reference proteome</keyword>
<evidence type="ECO:0000313" key="1">
    <source>
        <dbReference type="EMBL" id="KAJ8687419.1"/>
    </source>
</evidence>
<proteinExistence type="predicted"/>
<protein>
    <submittedName>
        <fullName evidence="1">Uncharacterized protein</fullName>
    </submittedName>
</protein>
<evidence type="ECO:0000313" key="2">
    <source>
        <dbReference type="Proteomes" id="UP001239111"/>
    </source>
</evidence>
<name>A0ACC2PVV2_9HYME</name>
<accession>A0ACC2PVV2</accession>
<dbReference type="Proteomes" id="UP001239111">
    <property type="component" value="Chromosome 1"/>
</dbReference>
<comment type="caution">
    <text evidence="1">The sequence shown here is derived from an EMBL/GenBank/DDBJ whole genome shotgun (WGS) entry which is preliminary data.</text>
</comment>
<organism evidence="1 2">
    <name type="scientific">Eretmocerus hayati</name>
    <dbReference type="NCBI Taxonomy" id="131215"/>
    <lineage>
        <taxon>Eukaryota</taxon>
        <taxon>Metazoa</taxon>
        <taxon>Ecdysozoa</taxon>
        <taxon>Arthropoda</taxon>
        <taxon>Hexapoda</taxon>
        <taxon>Insecta</taxon>
        <taxon>Pterygota</taxon>
        <taxon>Neoptera</taxon>
        <taxon>Endopterygota</taxon>
        <taxon>Hymenoptera</taxon>
        <taxon>Apocrita</taxon>
        <taxon>Proctotrupomorpha</taxon>
        <taxon>Chalcidoidea</taxon>
        <taxon>Aphelinidae</taxon>
        <taxon>Aphelininae</taxon>
        <taxon>Eretmocerus</taxon>
    </lineage>
</organism>